<feature type="region of interest" description="Disordered" evidence="1">
    <location>
        <begin position="52"/>
        <end position="151"/>
    </location>
</feature>
<dbReference type="PANTHER" id="PTHR42078">
    <property type="entry name" value="GLUCAN 1, 4-ALPHA-GLUCOSIDASE"/>
    <property type="match status" value="1"/>
</dbReference>
<dbReference type="EMBL" id="SKBQ01000005">
    <property type="protein sequence ID" value="TPX10206.1"/>
    <property type="molecule type" value="Genomic_DNA"/>
</dbReference>
<dbReference type="OrthoDB" id="5384459at2759"/>
<dbReference type="RefSeq" id="XP_030991917.1">
    <property type="nucleotide sequence ID" value="XM_031135479.1"/>
</dbReference>
<reference evidence="4 5" key="1">
    <citation type="submission" date="2019-06" db="EMBL/GenBank/DDBJ databases">
        <title>Draft genome sequence of the filamentous fungus Phialemoniopsis curvata isolated from diesel fuel.</title>
        <authorList>
            <person name="Varaljay V.A."/>
            <person name="Lyon W.J."/>
            <person name="Crouch A.L."/>
            <person name="Drake C.E."/>
            <person name="Hollomon J.M."/>
            <person name="Nadeau L.J."/>
            <person name="Nunn H.S."/>
            <person name="Stevenson B.S."/>
            <person name="Bojanowski C.L."/>
            <person name="Crookes-Goodson W.J."/>
        </authorList>
    </citation>
    <scope>NUCLEOTIDE SEQUENCE [LARGE SCALE GENOMIC DNA]</scope>
    <source>
        <strain evidence="4 5">D216</strain>
    </source>
</reference>
<keyword evidence="2" id="KW-1133">Transmembrane helix</keyword>
<dbReference type="Pfam" id="PF25130">
    <property type="entry name" value="DUF7820"/>
    <property type="match status" value="1"/>
</dbReference>
<name>A0A507AU26_9PEZI</name>
<dbReference type="InParanoid" id="A0A507AU26"/>
<dbReference type="PANTHER" id="PTHR42078:SF1">
    <property type="entry name" value="GLUCAN 1, 4-ALPHA-GLUCOSIDASE"/>
    <property type="match status" value="1"/>
</dbReference>
<feature type="compositionally biased region" description="Low complexity" evidence="1">
    <location>
        <begin position="602"/>
        <end position="615"/>
    </location>
</feature>
<keyword evidence="2" id="KW-0472">Membrane</keyword>
<feature type="domain" description="DUF7820" evidence="3">
    <location>
        <begin position="398"/>
        <end position="748"/>
    </location>
</feature>
<feature type="compositionally biased region" description="Low complexity" evidence="1">
    <location>
        <begin position="539"/>
        <end position="551"/>
    </location>
</feature>
<accession>A0A507AU26</accession>
<evidence type="ECO:0000256" key="1">
    <source>
        <dbReference type="SAM" id="MobiDB-lite"/>
    </source>
</evidence>
<feature type="compositionally biased region" description="Low complexity" evidence="1">
    <location>
        <begin position="63"/>
        <end position="86"/>
    </location>
</feature>
<dbReference type="AlphaFoldDB" id="A0A507AU26"/>
<feature type="region of interest" description="Disordered" evidence="1">
    <location>
        <begin position="1"/>
        <end position="40"/>
    </location>
</feature>
<evidence type="ECO:0000313" key="5">
    <source>
        <dbReference type="Proteomes" id="UP000319257"/>
    </source>
</evidence>
<evidence type="ECO:0000313" key="4">
    <source>
        <dbReference type="EMBL" id="TPX10206.1"/>
    </source>
</evidence>
<protein>
    <recommendedName>
        <fullName evidence="3">DUF7820 domain-containing protein</fullName>
    </recommendedName>
</protein>
<organism evidence="4 5">
    <name type="scientific">Thyridium curvatum</name>
    <dbReference type="NCBI Taxonomy" id="1093900"/>
    <lineage>
        <taxon>Eukaryota</taxon>
        <taxon>Fungi</taxon>
        <taxon>Dikarya</taxon>
        <taxon>Ascomycota</taxon>
        <taxon>Pezizomycotina</taxon>
        <taxon>Sordariomycetes</taxon>
        <taxon>Sordariomycetidae</taxon>
        <taxon>Thyridiales</taxon>
        <taxon>Thyridiaceae</taxon>
        <taxon>Thyridium</taxon>
    </lineage>
</organism>
<feature type="region of interest" description="Disordered" evidence="1">
    <location>
        <begin position="538"/>
        <end position="560"/>
    </location>
</feature>
<keyword evidence="5" id="KW-1185">Reference proteome</keyword>
<keyword evidence="2" id="KW-0812">Transmembrane</keyword>
<proteinExistence type="predicted"/>
<feature type="compositionally biased region" description="Polar residues" evidence="1">
    <location>
        <begin position="116"/>
        <end position="133"/>
    </location>
</feature>
<dbReference type="Proteomes" id="UP000319257">
    <property type="component" value="Unassembled WGS sequence"/>
</dbReference>
<dbReference type="STRING" id="1093900.A0A507AU26"/>
<sequence length="750" mass="80823">MDPTNNKASDFERRASRRVSARLSLSAGDHRFAEEEENDAVLGLGIADGFRPVSIDRHQTPTPERASTSSGSSGSGSGEPSTPPRSLTSIRPSSIAKPPQHQDPFALRHDGGMGQVQETPLSRHSSTTTSTDATIVREESPYEGPSGPSFPYQMYPQNVRVARTLSVTTASTAVQSESSYQGPRGPSHPYGIYHQNTITPPSAPPPTNIPVGFPGMRDNYQRRLGPDGEDAADLIGPDGHTEQLPPYTRYPDEAYTRKAGAAADVPPAPATVLPIPGAGGIGLAARNPEFDELDTPRSRLSSRSFTSDISHHEINTAADVVNEKRSSRRSYQQYAKRRIGGIVPCWAVCLVVSGLVLMGIILGAVVGSFLVKHNNNNTVNRPPPPARLRTPNPVVTSVTITVDATPIPTPSDIPPLPLGTYVLPLITNKTPNSCFKDPSQSQAWSCNIALPFSSPLTITIDPSPPSSNSQYIMSISANESNLISNGLLPYGTQPPLIRERVHLELVNDTMEPSRGPAWFELIHYNKTVVMKESFLGPLASSTSPSSSAATAHSERRRFKTPSFEDFHRKSVAQPGEKPWVCTWPDTVLEVFIFPNQNTSLSRLDLGSSSSTTSTTAPGGYPTAKPDGYYSAKGFPAPGAAPTPTTPADAAVTTPPSPPAPPYPRFVKVEERHMDYAPQAECVQFEVPADGSRPRPYKNPATGKIVKIEIEDTYERHDIALHRLAPGAISNNLVGRDSVQLSDCGCLWYVT</sequence>
<gene>
    <name evidence="4" type="ORF">E0L32_001403</name>
</gene>
<evidence type="ECO:0000259" key="3">
    <source>
        <dbReference type="Pfam" id="PF25130"/>
    </source>
</evidence>
<feature type="transmembrane region" description="Helical" evidence="2">
    <location>
        <begin position="339"/>
        <end position="371"/>
    </location>
</feature>
<dbReference type="InterPro" id="IPR056722">
    <property type="entry name" value="DUF7820"/>
</dbReference>
<feature type="region of interest" description="Disordered" evidence="1">
    <location>
        <begin position="602"/>
        <end position="660"/>
    </location>
</feature>
<comment type="caution">
    <text evidence="4">The sequence shown here is derived from an EMBL/GenBank/DDBJ whole genome shotgun (WGS) entry which is preliminary data.</text>
</comment>
<evidence type="ECO:0000256" key="2">
    <source>
        <dbReference type="SAM" id="Phobius"/>
    </source>
</evidence>
<dbReference type="GeneID" id="41968850"/>